<protein>
    <submittedName>
        <fullName evidence="2">Uncharacterized protein</fullName>
    </submittedName>
</protein>
<dbReference type="RefSeq" id="WP_371434537.1">
    <property type="nucleotide sequence ID" value="NZ_JBHSRS010000005.1"/>
</dbReference>
<sequence>MAFLKPPKALLAAAGLLAALALPACSEPPSWQKLLTAKISEQYPGYKVQATADGNLLVERPGLAAMPVDVKAIAAFCLRGPKDCDYATDQMLLQLAR</sequence>
<reference evidence="3" key="1">
    <citation type="journal article" date="2019" name="Int. J. Syst. Evol. Microbiol.">
        <title>The Global Catalogue of Microorganisms (GCM) 10K type strain sequencing project: providing services to taxonomists for standard genome sequencing and annotation.</title>
        <authorList>
            <consortium name="The Broad Institute Genomics Platform"/>
            <consortium name="The Broad Institute Genome Sequencing Center for Infectious Disease"/>
            <person name="Wu L."/>
            <person name="Ma J."/>
        </authorList>
    </citation>
    <scope>NUCLEOTIDE SEQUENCE [LARGE SCALE GENOMIC DNA]</scope>
    <source>
        <strain evidence="3">CCUG 39402</strain>
    </source>
</reference>
<feature type="chain" id="PRO_5045063538" evidence="1">
    <location>
        <begin position="27"/>
        <end position="97"/>
    </location>
</feature>
<gene>
    <name evidence="2" type="ORF">ACFQND_03010</name>
</gene>
<dbReference type="EMBL" id="JBHSRS010000005">
    <property type="protein sequence ID" value="MFC6280199.1"/>
    <property type="molecule type" value="Genomic_DNA"/>
</dbReference>
<keyword evidence="1" id="KW-0732">Signal</keyword>
<evidence type="ECO:0000256" key="1">
    <source>
        <dbReference type="SAM" id="SignalP"/>
    </source>
</evidence>
<keyword evidence="3" id="KW-1185">Reference proteome</keyword>
<accession>A0ABW1TTG6</accession>
<name>A0ABW1TTG6_9BURK</name>
<dbReference type="Proteomes" id="UP001596270">
    <property type="component" value="Unassembled WGS sequence"/>
</dbReference>
<feature type="signal peptide" evidence="1">
    <location>
        <begin position="1"/>
        <end position="26"/>
    </location>
</feature>
<evidence type="ECO:0000313" key="3">
    <source>
        <dbReference type="Proteomes" id="UP001596270"/>
    </source>
</evidence>
<proteinExistence type="predicted"/>
<evidence type="ECO:0000313" key="2">
    <source>
        <dbReference type="EMBL" id="MFC6280199.1"/>
    </source>
</evidence>
<organism evidence="2 3">
    <name type="scientific">Polaromonas aquatica</name>
    <dbReference type="NCBI Taxonomy" id="332657"/>
    <lineage>
        <taxon>Bacteria</taxon>
        <taxon>Pseudomonadati</taxon>
        <taxon>Pseudomonadota</taxon>
        <taxon>Betaproteobacteria</taxon>
        <taxon>Burkholderiales</taxon>
        <taxon>Comamonadaceae</taxon>
        <taxon>Polaromonas</taxon>
    </lineage>
</organism>
<comment type="caution">
    <text evidence="2">The sequence shown here is derived from an EMBL/GenBank/DDBJ whole genome shotgun (WGS) entry which is preliminary data.</text>
</comment>